<reference evidence="11" key="1">
    <citation type="submission" date="2022-06" db="EMBL/GenBank/DDBJ databases">
        <authorList>
            <person name="Berger JAMES D."/>
            <person name="Berger JAMES D."/>
        </authorList>
    </citation>
    <scope>NUCLEOTIDE SEQUENCE [LARGE SCALE GENOMIC DNA]</scope>
</reference>
<keyword evidence="7 9" id="KW-0472">Membrane</keyword>
<evidence type="ECO:0000256" key="5">
    <source>
        <dbReference type="ARBA" id="ARBA00022989"/>
    </source>
</evidence>
<dbReference type="PANTHER" id="PTHR11893:SF36">
    <property type="entry name" value="INNEXIN-5"/>
    <property type="match status" value="1"/>
</dbReference>
<dbReference type="GO" id="GO:0005921">
    <property type="term" value="C:gap junction"/>
    <property type="evidence" value="ECO:0007669"/>
    <property type="project" value="UniProtKB-UniRule"/>
</dbReference>
<dbReference type="WBParaSite" id="TREG1_141360.1">
    <property type="protein sequence ID" value="TREG1_141360.1"/>
    <property type="gene ID" value="TREG1_141360"/>
</dbReference>
<dbReference type="GO" id="GO:0005886">
    <property type="term" value="C:plasma membrane"/>
    <property type="evidence" value="ECO:0007669"/>
    <property type="project" value="UniProtKB-SubCell"/>
</dbReference>
<feature type="compositionally biased region" description="Polar residues" evidence="10">
    <location>
        <begin position="326"/>
        <end position="335"/>
    </location>
</feature>
<evidence type="ECO:0000313" key="12">
    <source>
        <dbReference type="WBParaSite" id="TREG1_141360.1"/>
    </source>
</evidence>
<dbReference type="PRINTS" id="PR01262">
    <property type="entry name" value="INNEXIN"/>
</dbReference>
<keyword evidence="8 9" id="KW-0407">Ion channel</keyword>
<evidence type="ECO:0000256" key="6">
    <source>
        <dbReference type="ARBA" id="ARBA00023065"/>
    </source>
</evidence>
<evidence type="ECO:0000256" key="4">
    <source>
        <dbReference type="ARBA" id="ARBA00022692"/>
    </source>
</evidence>
<keyword evidence="3" id="KW-1003">Cell membrane</keyword>
<feature type="region of interest" description="Disordered" evidence="10">
    <location>
        <begin position="313"/>
        <end position="358"/>
    </location>
</feature>
<keyword evidence="2 9" id="KW-0813">Transport</keyword>
<dbReference type="AlphaFoldDB" id="A0AA85JC53"/>
<evidence type="ECO:0000256" key="7">
    <source>
        <dbReference type="ARBA" id="ARBA00023136"/>
    </source>
</evidence>
<dbReference type="GO" id="GO:0034220">
    <property type="term" value="P:monoatomic ion transmembrane transport"/>
    <property type="evidence" value="ECO:0007669"/>
    <property type="project" value="UniProtKB-KW"/>
</dbReference>
<gene>
    <name evidence="9" type="primary">inx</name>
</gene>
<keyword evidence="6 9" id="KW-0406">Ion transport</keyword>
<comment type="subcellular location">
    <subcellularLocation>
        <location evidence="1 9">Cell membrane</location>
        <topology evidence="1 9">Multi-pass membrane protein</topology>
    </subcellularLocation>
</comment>
<evidence type="ECO:0000256" key="2">
    <source>
        <dbReference type="ARBA" id="ARBA00022448"/>
    </source>
</evidence>
<name>A0AA85JC53_TRIRE</name>
<reference evidence="12" key="2">
    <citation type="submission" date="2023-11" db="UniProtKB">
        <authorList>
            <consortium name="WormBaseParasite"/>
        </authorList>
    </citation>
    <scope>IDENTIFICATION</scope>
</reference>
<protein>
    <recommendedName>
        <fullName evidence="9">Innexin</fullName>
    </recommendedName>
</protein>
<dbReference type="Pfam" id="PF00876">
    <property type="entry name" value="Innexin"/>
    <property type="match status" value="1"/>
</dbReference>
<feature type="transmembrane region" description="Helical" evidence="9">
    <location>
        <begin position="93"/>
        <end position="117"/>
    </location>
</feature>
<evidence type="ECO:0000256" key="1">
    <source>
        <dbReference type="ARBA" id="ARBA00004651"/>
    </source>
</evidence>
<comment type="function">
    <text evidence="9">Structural component of the gap junctions.</text>
</comment>
<evidence type="ECO:0000256" key="10">
    <source>
        <dbReference type="SAM" id="MobiDB-lite"/>
    </source>
</evidence>
<dbReference type="PROSITE" id="PS51013">
    <property type="entry name" value="PANNEXIN"/>
    <property type="match status" value="1"/>
</dbReference>
<comment type="caution">
    <text evidence="9">Lacks conserved residue(s) required for the propagation of feature annotation.</text>
</comment>
<keyword evidence="5 9" id="KW-1133">Transmembrane helix</keyword>
<sequence length="367" mass="42636">QQKQRLMSKSYYSHHKHRSHTDFYANVTTSVNGQQPTRHYRDGGDSDAYHNDVMRYTDDGDEDSLGAFSVKSKYYNVVNTLKCIRYTGTFLSIMYLFVKLCYLGNSIIQLFLMQYFLGFTDANNSFFGLVVLQNILRGHDWQSTLFFPRVAYCYAPVKNFGTKANIATAQCVLPTNMLNEKIYIFLWWWILLVSILNASSLLRWCLQFASQNRGSRFVIKYIKLSNNLTLNGIYYAEKFARKFLRRDGMFVLRMLASNAGEMITSEIINAMWVNYRNTVIRPKLGSSQQQSNCHHNNNMPKDIVPSSISEARWNREQAEEHPQKLPTENSYSTKTPKPKSPVFDDPTPENRRGSIEVVNQPKRIYYV</sequence>
<evidence type="ECO:0000256" key="9">
    <source>
        <dbReference type="RuleBase" id="RU010713"/>
    </source>
</evidence>
<feature type="transmembrane region" description="Helical" evidence="9">
    <location>
        <begin position="182"/>
        <end position="206"/>
    </location>
</feature>
<organism evidence="11 12">
    <name type="scientific">Trichobilharzia regenti</name>
    <name type="common">Nasal bird schistosome</name>
    <dbReference type="NCBI Taxonomy" id="157069"/>
    <lineage>
        <taxon>Eukaryota</taxon>
        <taxon>Metazoa</taxon>
        <taxon>Spiralia</taxon>
        <taxon>Lophotrochozoa</taxon>
        <taxon>Platyhelminthes</taxon>
        <taxon>Trematoda</taxon>
        <taxon>Digenea</taxon>
        <taxon>Strigeidida</taxon>
        <taxon>Schistosomatoidea</taxon>
        <taxon>Schistosomatidae</taxon>
        <taxon>Trichobilharzia</taxon>
    </lineage>
</organism>
<accession>A0AA85JC53</accession>
<evidence type="ECO:0000313" key="11">
    <source>
        <dbReference type="Proteomes" id="UP000050795"/>
    </source>
</evidence>
<proteinExistence type="inferred from homology"/>
<feature type="compositionally biased region" description="Basic and acidic residues" evidence="10">
    <location>
        <begin position="313"/>
        <end position="323"/>
    </location>
</feature>
<keyword evidence="4 9" id="KW-0812">Transmembrane</keyword>
<evidence type="ECO:0000256" key="3">
    <source>
        <dbReference type="ARBA" id="ARBA00022475"/>
    </source>
</evidence>
<dbReference type="InterPro" id="IPR000990">
    <property type="entry name" value="Innexin"/>
</dbReference>
<dbReference type="Proteomes" id="UP000050795">
    <property type="component" value="Unassembled WGS sequence"/>
</dbReference>
<keyword evidence="11" id="KW-1185">Reference proteome</keyword>
<comment type="similarity">
    <text evidence="9">Belongs to the pannexin family.</text>
</comment>
<evidence type="ECO:0000256" key="8">
    <source>
        <dbReference type="ARBA" id="ARBA00023303"/>
    </source>
</evidence>
<dbReference type="PANTHER" id="PTHR11893">
    <property type="entry name" value="INNEXIN"/>
    <property type="match status" value="1"/>
</dbReference>